<dbReference type="GO" id="GO:0008289">
    <property type="term" value="F:lipid binding"/>
    <property type="evidence" value="ECO:0007669"/>
    <property type="project" value="UniProtKB-KW"/>
</dbReference>
<keyword evidence="1" id="KW-0446">Lipid-binding</keyword>
<name>A0A449BBB4_HAPAX</name>
<dbReference type="KEGG" id="aaxa:NCTC10138_00054"/>
<dbReference type="PANTHER" id="PTHR33434">
    <property type="entry name" value="DEGV DOMAIN-CONTAINING PROTEIN DR_1986-RELATED"/>
    <property type="match status" value="1"/>
</dbReference>
<dbReference type="Gene3D" id="3.30.1180.10">
    <property type="match status" value="1"/>
</dbReference>
<keyword evidence="3" id="KW-1185">Reference proteome</keyword>
<evidence type="ECO:0000256" key="1">
    <source>
        <dbReference type="ARBA" id="ARBA00023121"/>
    </source>
</evidence>
<dbReference type="SUPFAM" id="SSF82549">
    <property type="entry name" value="DAK1/DegV-like"/>
    <property type="match status" value="1"/>
</dbReference>
<gene>
    <name evidence="2" type="ORF">NCTC10138_00054</name>
</gene>
<dbReference type="Pfam" id="PF02645">
    <property type="entry name" value="DegV"/>
    <property type="match status" value="1"/>
</dbReference>
<evidence type="ECO:0000313" key="2">
    <source>
        <dbReference type="EMBL" id="VEU79623.1"/>
    </source>
</evidence>
<dbReference type="OrthoDB" id="388177at2"/>
<dbReference type="InterPro" id="IPR043168">
    <property type="entry name" value="DegV_C"/>
</dbReference>
<dbReference type="InterPro" id="IPR050270">
    <property type="entry name" value="DegV_domain_contain"/>
</dbReference>
<reference evidence="2 3" key="1">
    <citation type="submission" date="2019-01" db="EMBL/GenBank/DDBJ databases">
        <authorList>
            <consortium name="Pathogen Informatics"/>
        </authorList>
    </citation>
    <scope>NUCLEOTIDE SEQUENCE [LARGE SCALE GENOMIC DNA]</scope>
    <source>
        <strain evidence="2 3">NCTC10138</strain>
    </source>
</reference>
<dbReference type="Proteomes" id="UP000289841">
    <property type="component" value="Chromosome"/>
</dbReference>
<organism evidence="2 3">
    <name type="scientific">Haploplasma axanthum</name>
    <name type="common">Acholeplasma axanthum</name>
    <dbReference type="NCBI Taxonomy" id="29552"/>
    <lineage>
        <taxon>Bacteria</taxon>
        <taxon>Bacillati</taxon>
        <taxon>Mycoplasmatota</taxon>
        <taxon>Mollicutes</taxon>
        <taxon>Acholeplasmatales</taxon>
        <taxon>Acholeplasmataceae</taxon>
        <taxon>Haploplasma</taxon>
    </lineage>
</organism>
<dbReference type="AlphaFoldDB" id="A0A449BBB4"/>
<protein>
    <submittedName>
        <fullName evidence="2">EDD domain-containing protein, DegV family</fullName>
    </submittedName>
</protein>
<dbReference type="PANTHER" id="PTHR33434:SF2">
    <property type="entry name" value="FATTY ACID-BINDING PROTEIN TM_1468"/>
    <property type="match status" value="1"/>
</dbReference>
<evidence type="ECO:0000313" key="3">
    <source>
        <dbReference type="Proteomes" id="UP000289841"/>
    </source>
</evidence>
<dbReference type="Gene3D" id="3.40.50.10170">
    <property type="match status" value="1"/>
</dbReference>
<dbReference type="STRING" id="1278311.GCA_000428705_01009"/>
<dbReference type="NCBIfam" id="TIGR00762">
    <property type="entry name" value="DegV"/>
    <property type="match status" value="1"/>
</dbReference>
<dbReference type="PROSITE" id="PS51482">
    <property type="entry name" value="DEGV"/>
    <property type="match status" value="1"/>
</dbReference>
<dbReference type="EMBL" id="LR215048">
    <property type="protein sequence ID" value="VEU79623.1"/>
    <property type="molecule type" value="Genomic_DNA"/>
</dbReference>
<dbReference type="InterPro" id="IPR003797">
    <property type="entry name" value="DegV"/>
</dbReference>
<dbReference type="RefSeq" id="WP_026390537.1">
    <property type="nucleotide sequence ID" value="NZ_LR215048.1"/>
</dbReference>
<proteinExistence type="predicted"/>
<sequence>MRKIGFVVDSTFGYKGNEDVSIVPLKVIINGYEYVEGEFSNEIVVNTMKEKRDVKTSQPAPSMFVDAFEKQFSNGYDYVICLTISSALSGTINGANVAKGILENENIFIIDTKTASVGSDYILEEALKLANKGMEVNEVIDHINEIITKGSLIFSVDDLSTLVKNGRLGKVSALIGSILKIKPILRFKEGVLTVEAKVRGLMAVFKYIKEQVVSLISDSDVIVRITYVDNIEYAKTLEETINNINNGKVNVQIKGILSPVISAHVGLGGMGIYLVTK</sequence>
<accession>A0A449BBB4</accession>